<dbReference type="Gene3D" id="3.40.50.300">
    <property type="entry name" value="P-loop containing nucleotide triphosphate hydrolases"/>
    <property type="match status" value="1"/>
</dbReference>
<sequence length="443" mass="51084">MITLPKKIVNRFSLISEKPKKKKPAPFTFKPFSKKQKKVLTWWREGSPVKDKDGIICDGSVRAGKTVVMSLSYVMWGMDTFNEVNLGMAGKTIGSFRRNVITPLKRMLKARGYTVKDHRADNFLTVSYKGKTNYFYIFGGKDEGSQDLIQGITLAGMFFDEVALMPQSFVNQATARCSVDGAKFWFNCNPAGPHHWFKVEYLDQLKDKNLLHIHFTMDDNLSLSKRVKERYKRMYKGIFYQRFILGLWVLAEGIIYDMFNQDKHVFGTLQERIDEYLIGIDFGTNNPTTFILVGRAGDKYYVLKEYYYNGRKQSKQKTVSAYSKDLREFIGNIRASIYVDPSATPLIAQLEEDGIYPVHADNAVLDGIQSLSNLFENDRLFVHEDCIETLRELSSYIWDEKAQQRGEDKPVKENDHCLDGLRYCVHSSIGRTLEWSNQRPAGW</sequence>
<protein>
    <submittedName>
        <fullName evidence="3">PBSX family phage terminase large subunit</fullName>
    </submittedName>
</protein>
<comment type="caution">
    <text evidence="3">The sequence shown here is derived from an EMBL/GenBank/DDBJ whole genome shotgun (WGS) entry which is preliminary data.</text>
</comment>
<dbReference type="NCBIfam" id="TIGR01547">
    <property type="entry name" value="phage_term_2"/>
    <property type="match status" value="1"/>
</dbReference>
<dbReference type="PANTHER" id="PTHR39184">
    <property type="match status" value="1"/>
</dbReference>
<keyword evidence="4" id="KW-1185">Reference proteome</keyword>
<feature type="domain" description="Terminase large subunit gp17-like C-terminal" evidence="2">
    <location>
        <begin position="278"/>
        <end position="426"/>
    </location>
</feature>
<name>A0ABW6K1D3_9BACI</name>
<dbReference type="RefSeq" id="WP_389221915.1">
    <property type="nucleotide sequence ID" value="NZ_JBIACJ010000009.1"/>
</dbReference>
<gene>
    <name evidence="3" type="ORF">ACFYKT_16630</name>
</gene>
<dbReference type="PANTHER" id="PTHR39184:SF1">
    <property type="entry name" value="PBSX PHAGE TERMINASE LARGE SUBUNIT"/>
    <property type="match status" value="1"/>
</dbReference>
<dbReference type="InterPro" id="IPR027417">
    <property type="entry name" value="P-loop_NTPase"/>
</dbReference>
<evidence type="ECO:0000256" key="1">
    <source>
        <dbReference type="ARBA" id="ARBA00022612"/>
    </source>
</evidence>
<organism evidence="3 4">
    <name type="scientific">Cytobacillus mangrovibacter</name>
    <dbReference type="NCBI Taxonomy" id="3299024"/>
    <lineage>
        <taxon>Bacteria</taxon>
        <taxon>Bacillati</taxon>
        <taxon>Bacillota</taxon>
        <taxon>Bacilli</taxon>
        <taxon>Bacillales</taxon>
        <taxon>Bacillaceae</taxon>
        <taxon>Cytobacillus</taxon>
    </lineage>
</organism>
<reference evidence="3 4" key="1">
    <citation type="submission" date="2024-08" db="EMBL/GenBank/DDBJ databases">
        <title>Two novel Cytobacillus novel species.</title>
        <authorList>
            <person name="Liu G."/>
        </authorList>
    </citation>
    <scope>NUCLEOTIDE SEQUENCE [LARGE SCALE GENOMIC DNA]</scope>
    <source>
        <strain evidence="3 4">FJAT-53684</strain>
    </source>
</reference>
<keyword evidence="1" id="KW-1188">Viral release from host cell</keyword>
<dbReference type="Proteomes" id="UP001601058">
    <property type="component" value="Unassembled WGS sequence"/>
</dbReference>
<dbReference type="EMBL" id="JBIACJ010000009">
    <property type="protein sequence ID" value="MFE8697969.1"/>
    <property type="molecule type" value="Genomic_DNA"/>
</dbReference>
<accession>A0ABW6K1D3</accession>
<dbReference type="Pfam" id="PF17289">
    <property type="entry name" value="Terminase_6C"/>
    <property type="match status" value="1"/>
</dbReference>
<dbReference type="Pfam" id="PF03237">
    <property type="entry name" value="Terminase_6N"/>
    <property type="match status" value="1"/>
</dbReference>
<evidence type="ECO:0000259" key="2">
    <source>
        <dbReference type="Pfam" id="PF17289"/>
    </source>
</evidence>
<evidence type="ECO:0000313" key="4">
    <source>
        <dbReference type="Proteomes" id="UP001601058"/>
    </source>
</evidence>
<dbReference type="InterPro" id="IPR052380">
    <property type="entry name" value="Viral_DNA_packaging_terminase"/>
</dbReference>
<proteinExistence type="predicted"/>
<dbReference type="Gene3D" id="3.30.420.280">
    <property type="match status" value="1"/>
</dbReference>
<evidence type="ECO:0000313" key="3">
    <source>
        <dbReference type="EMBL" id="MFE8697969.1"/>
    </source>
</evidence>
<dbReference type="InterPro" id="IPR035421">
    <property type="entry name" value="Terminase_6C"/>
</dbReference>
<dbReference type="InterPro" id="IPR006437">
    <property type="entry name" value="Phage_terminase_lsu"/>
</dbReference>